<dbReference type="Pfam" id="PF00392">
    <property type="entry name" value="GntR"/>
    <property type="match status" value="1"/>
</dbReference>
<evidence type="ECO:0000313" key="5">
    <source>
        <dbReference type="EMBL" id="QNV39675.1"/>
    </source>
</evidence>
<dbReference type="InterPro" id="IPR011663">
    <property type="entry name" value="UTRA"/>
</dbReference>
<dbReference type="SUPFAM" id="SSF46785">
    <property type="entry name" value="Winged helix' DNA-binding domain"/>
    <property type="match status" value="1"/>
</dbReference>
<dbReference type="InterPro" id="IPR028978">
    <property type="entry name" value="Chorismate_lyase_/UTRA_dom_sf"/>
</dbReference>
<dbReference type="PRINTS" id="PR00035">
    <property type="entry name" value="HTHGNTR"/>
</dbReference>
<dbReference type="GO" id="GO:0003700">
    <property type="term" value="F:DNA-binding transcription factor activity"/>
    <property type="evidence" value="ECO:0007669"/>
    <property type="project" value="InterPro"/>
</dbReference>
<evidence type="ECO:0000259" key="4">
    <source>
        <dbReference type="PROSITE" id="PS50949"/>
    </source>
</evidence>
<sequence>MIIDEVKKLYAKTPAKLPAYRRIQLMITSQLESGDLKAGDPIPSENDFVNALGISRMTVNRAMRELSNEGLLKRTRGIGTFVAEEKFPGDFMSVHNIADEIKERGHSHSQKLLKLEKINKEDDHEFWDSGQIPPEMGETAFHSVIVHFDDGVPFQIEERFVNDRIAPRYLEQNFENLPPASYLNSLISVTHGIHKIDAILPNKDQHEILEIESTEPCLRIERFSYSEEELVSAACLLHPGFRIVLEGEFGK</sequence>
<dbReference type="GO" id="GO:0003677">
    <property type="term" value="F:DNA binding"/>
    <property type="evidence" value="ECO:0007669"/>
    <property type="project" value="UniProtKB-KW"/>
</dbReference>
<protein>
    <submittedName>
        <fullName evidence="5">UTRA domain-containing protein</fullName>
    </submittedName>
</protein>
<dbReference type="Gene3D" id="3.40.1410.10">
    <property type="entry name" value="Chorismate lyase-like"/>
    <property type="match status" value="1"/>
</dbReference>
<dbReference type="SMART" id="SM00866">
    <property type="entry name" value="UTRA"/>
    <property type="match status" value="1"/>
</dbReference>
<dbReference type="KEGG" id="rama:IDM48_09995"/>
<keyword evidence="6" id="KW-1185">Reference proteome</keyword>
<dbReference type="InterPro" id="IPR036390">
    <property type="entry name" value="WH_DNA-bd_sf"/>
</dbReference>
<dbReference type="Proteomes" id="UP000516421">
    <property type="component" value="Chromosome"/>
</dbReference>
<dbReference type="AlphaFoldDB" id="A0A7H2BJ29"/>
<evidence type="ECO:0000313" key="6">
    <source>
        <dbReference type="Proteomes" id="UP000516421"/>
    </source>
</evidence>
<keyword evidence="2" id="KW-0238">DNA-binding</keyword>
<dbReference type="InterPro" id="IPR036388">
    <property type="entry name" value="WH-like_DNA-bd_sf"/>
</dbReference>
<dbReference type="PANTHER" id="PTHR44846">
    <property type="entry name" value="MANNOSYL-D-GLYCERATE TRANSPORT/METABOLISM SYSTEM REPRESSOR MNGR-RELATED"/>
    <property type="match status" value="1"/>
</dbReference>
<name>A0A7H2BJ29_9MICC</name>
<dbReference type="SUPFAM" id="SSF64288">
    <property type="entry name" value="Chorismate lyase-like"/>
    <property type="match status" value="1"/>
</dbReference>
<dbReference type="CDD" id="cd07377">
    <property type="entry name" value="WHTH_GntR"/>
    <property type="match status" value="1"/>
</dbReference>
<dbReference type="FunFam" id="1.10.10.10:FF:000079">
    <property type="entry name" value="GntR family transcriptional regulator"/>
    <property type="match status" value="1"/>
</dbReference>
<dbReference type="SMART" id="SM00345">
    <property type="entry name" value="HTH_GNTR"/>
    <property type="match status" value="1"/>
</dbReference>
<dbReference type="PANTHER" id="PTHR44846:SF16">
    <property type="entry name" value="TRANSCRIPTIONAL REGULATOR PHNF-RELATED"/>
    <property type="match status" value="1"/>
</dbReference>
<dbReference type="Pfam" id="PF07702">
    <property type="entry name" value="UTRA"/>
    <property type="match status" value="1"/>
</dbReference>
<evidence type="ECO:0000256" key="3">
    <source>
        <dbReference type="ARBA" id="ARBA00023163"/>
    </source>
</evidence>
<keyword evidence="3" id="KW-0804">Transcription</keyword>
<gene>
    <name evidence="5" type="ORF">IDM48_09995</name>
</gene>
<accession>A0A7H2BJ29</accession>
<reference evidence="5 6" key="1">
    <citation type="submission" date="2020-09" db="EMBL/GenBank/DDBJ databases">
        <title>Investigation of environmental microbe.</title>
        <authorList>
            <person name="Ou Y."/>
            <person name="Kang Q."/>
        </authorList>
    </citation>
    <scope>NUCLEOTIDE SEQUENCE [LARGE SCALE GENOMIC DNA]</scope>
    <source>
        <strain evidence="5 6">KJZ-9</strain>
    </source>
</reference>
<dbReference type="InterPro" id="IPR000524">
    <property type="entry name" value="Tscrpt_reg_HTH_GntR"/>
</dbReference>
<dbReference type="Gene3D" id="1.10.10.10">
    <property type="entry name" value="Winged helix-like DNA-binding domain superfamily/Winged helix DNA-binding domain"/>
    <property type="match status" value="1"/>
</dbReference>
<feature type="domain" description="HTH gntR-type" evidence="4">
    <location>
        <begin position="17"/>
        <end position="85"/>
    </location>
</feature>
<dbReference type="EMBL" id="CP061538">
    <property type="protein sequence ID" value="QNV39675.1"/>
    <property type="molecule type" value="Genomic_DNA"/>
</dbReference>
<organism evidence="5 6">
    <name type="scientific">Rothia amarae</name>
    <dbReference type="NCBI Taxonomy" id="169480"/>
    <lineage>
        <taxon>Bacteria</taxon>
        <taxon>Bacillati</taxon>
        <taxon>Actinomycetota</taxon>
        <taxon>Actinomycetes</taxon>
        <taxon>Micrococcales</taxon>
        <taxon>Micrococcaceae</taxon>
        <taxon>Rothia</taxon>
    </lineage>
</organism>
<dbReference type="RefSeq" id="WP_190617237.1">
    <property type="nucleotide sequence ID" value="NZ_CP061538.1"/>
</dbReference>
<proteinExistence type="predicted"/>
<dbReference type="InterPro" id="IPR050679">
    <property type="entry name" value="Bact_HTH_transcr_reg"/>
</dbReference>
<dbReference type="PROSITE" id="PS50949">
    <property type="entry name" value="HTH_GNTR"/>
    <property type="match status" value="1"/>
</dbReference>
<evidence type="ECO:0000256" key="2">
    <source>
        <dbReference type="ARBA" id="ARBA00023125"/>
    </source>
</evidence>
<evidence type="ECO:0000256" key="1">
    <source>
        <dbReference type="ARBA" id="ARBA00023015"/>
    </source>
</evidence>
<keyword evidence="1" id="KW-0805">Transcription regulation</keyword>